<protein>
    <submittedName>
        <fullName evidence="4">Zinc finger protein GIS2</fullName>
    </submittedName>
</protein>
<proteinExistence type="predicted"/>
<dbReference type="PROSITE" id="PS50158">
    <property type="entry name" value="ZF_CCHC"/>
    <property type="match status" value="1"/>
</dbReference>
<keyword evidence="1" id="KW-0862">Zinc</keyword>
<feature type="non-terminal residue" evidence="4">
    <location>
        <position position="141"/>
    </location>
</feature>
<gene>
    <name evidence="4" type="ORF">L195_g052012</name>
</gene>
<comment type="caution">
    <text evidence="4">The sequence shown here is derived from an EMBL/GenBank/DDBJ whole genome shotgun (WGS) entry which is preliminary data.</text>
</comment>
<keyword evidence="1" id="KW-0863">Zinc-finger</keyword>
<dbReference type="InterPro" id="IPR036875">
    <property type="entry name" value="Znf_CCHC_sf"/>
</dbReference>
<evidence type="ECO:0000313" key="5">
    <source>
        <dbReference type="Proteomes" id="UP000236291"/>
    </source>
</evidence>
<feature type="domain" description="CCHC-type" evidence="3">
    <location>
        <begin position="4"/>
        <end position="17"/>
    </location>
</feature>
<dbReference type="EMBL" id="ASHM01083108">
    <property type="protein sequence ID" value="PNX60600.1"/>
    <property type="molecule type" value="Genomic_DNA"/>
</dbReference>
<dbReference type="GO" id="GO:0003676">
    <property type="term" value="F:nucleic acid binding"/>
    <property type="evidence" value="ECO:0007669"/>
    <property type="project" value="InterPro"/>
</dbReference>
<evidence type="ECO:0000256" key="1">
    <source>
        <dbReference type="PROSITE-ProRule" id="PRU00047"/>
    </source>
</evidence>
<evidence type="ECO:0000259" key="3">
    <source>
        <dbReference type="PROSITE" id="PS50158"/>
    </source>
</evidence>
<keyword evidence="1" id="KW-0479">Metal-binding</keyword>
<dbReference type="Proteomes" id="UP000236291">
    <property type="component" value="Unassembled WGS sequence"/>
</dbReference>
<feature type="compositionally biased region" description="Polar residues" evidence="2">
    <location>
        <begin position="38"/>
        <end position="55"/>
    </location>
</feature>
<dbReference type="InterPro" id="IPR001878">
    <property type="entry name" value="Znf_CCHC"/>
</dbReference>
<evidence type="ECO:0000313" key="4">
    <source>
        <dbReference type="EMBL" id="PNX60600.1"/>
    </source>
</evidence>
<reference evidence="4 5" key="1">
    <citation type="journal article" date="2014" name="Am. J. Bot.">
        <title>Genome assembly and annotation for red clover (Trifolium pratense; Fabaceae).</title>
        <authorList>
            <person name="Istvanek J."/>
            <person name="Jaros M."/>
            <person name="Krenek A."/>
            <person name="Repkova J."/>
        </authorList>
    </citation>
    <scope>NUCLEOTIDE SEQUENCE [LARGE SCALE GENOMIC DNA]</scope>
    <source>
        <strain evidence="5">cv. Tatra</strain>
        <tissue evidence="4">Young leaves</tissue>
    </source>
</reference>
<accession>A0A2K3K2X2</accession>
<sequence length="141" mass="15501">MVECHNCMKKGHIASNCCRYCKTVGHLIQNCLTRPPRSYQNRNRPRPNSSKSAPTTVAADEYLESSQSAFSITNIQSLLRQLIPSGNGNTPAALSTTPGNSKWYFDSAYCNQMTSASHLFSSLSKNDSTRSIHTADGSLMH</sequence>
<feature type="region of interest" description="Disordered" evidence="2">
    <location>
        <begin position="34"/>
        <end position="55"/>
    </location>
</feature>
<evidence type="ECO:0000256" key="2">
    <source>
        <dbReference type="SAM" id="MobiDB-lite"/>
    </source>
</evidence>
<reference evidence="4 5" key="2">
    <citation type="journal article" date="2017" name="Front. Plant Sci.">
        <title>Gene Classification and Mining of Molecular Markers Useful in Red Clover (Trifolium pratense) Breeding.</title>
        <authorList>
            <person name="Istvanek J."/>
            <person name="Dluhosova J."/>
            <person name="Dluhos P."/>
            <person name="Patkova L."/>
            <person name="Nedelnik J."/>
            <person name="Repkova J."/>
        </authorList>
    </citation>
    <scope>NUCLEOTIDE SEQUENCE [LARGE SCALE GENOMIC DNA]</scope>
    <source>
        <strain evidence="5">cv. Tatra</strain>
        <tissue evidence="4">Young leaves</tissue>
    </source>
</reference>
<dbReference type="GO" id="GO:0008270">
    <property type="term" value="F:zinc ion binding"/>
    <property type="evidence" value="ECO:0007669"/>
    <property type="project" value="UniProtKB-KW"/>
</dbReference>
<name>A0A2K3K2X2_TRIPR</name>
<organism evidence="4 5">
    <name type="scientific">Trifolium pratense</name>
    <name type="common">Red clover</name>
    <dbReference type="NCBI Taxonomy" id="57577"/>
    <lineage>
        <taxon>Eukaryota</taxon>
        <taxon>Viridiplantae</taxon>
        <taxon>Streptophyta</taxon>
        <taxon>Embryophyta</taxon>
        <taxon>Tracheophyta</taxon>
        <taxon>Spermatophyta</taxon>
        <taxon>Magnoliopsida</taxon>
        <taxon>eudicotyledons</taxon>
        <taxon>Gunneridae</taxon>
        <taxon>Pentapetalae</taxon>
        <taxon>rosids</taxon>
        <taxon>fabids</taxon>
        <taxon>Fabales</taxon>
        <taxon>Fabaceae</taxon>
        <taxon>Papilionoideae</taxon>
        <taxon>50 kb inversion clade</taxon>
        <taxon>NPAAA clade</taxon>
        <taxon>Hologalegina</taxon>
        <taxon>IRL clade</taxon>
        <taxon>Trifolieae</taxon>
        <taxon>Trifolium</taxon>
    </lineage>
</organism>
<dbReference type="AlphaFoldDB" id="A0A2K3K2X2"/>
<dbReference type="SUPFAM" id="SSF57756">
    <property type="entry name" value="Retrovirus zinc finger-like domains"/>
    <property type="match status" value="1"/>
</dbReference>